<dbReference type="Proteomes" id="UP000239446">
    <property type="component" value="Unassembled WGS sequence"/>
</dbReference>
<dbReference type="Gene3D" id="3.40.50.1240">
    <property type="entry name" value="Phosphoglycerate mutase-like"/>
    <property type="match status" value="1"/>
</dbReference>
<comment type="caution">
    <text evidence="3">The sequence shown here is derived from an EMBL/GenBank/DDBJ whole genome shotgun (WGS) entry which is preliminary data.</text>
</comment>
<dbReference type="SMART" id="SM00855">
    <property type="entry name" value="PGAM"/>
    <property type="match status" value="1"/>
</dbReference>
<organism evidence="3 4">
    <name type="scientific">Marinobacter persicus</name>
    <dbReference type="NCBI Taxonomy" id="930118"/>
    <lineage>
        <taxon>Bacteria</taxon>
        <taxon>Pseudomonadati</taxon>
        <taxon>Pseudomonadota</taxon>
        <taxon>Gammaproteobacteria</taxon>
        <taxon>Pseudomonadales</taxon>
        <taxon>Marinobacteraceae</taxon>
        <taxon>Marinobacter</taxon>
    </lineage>
</organism>
<sequence length="151" mass="16785">MHLIIMRHGEAGWHTIDQQRELTEMGRRDVAAVAAQIAESEFRPKEIWCSPYARARQTAAIIAEVLNCPVDEKYFITPDDDPGQCLDTLLDLDTRTTPLMLVSHMPFVGALSTLLVDGHRRGIPFMTSQAVLLDMPVVGPGCADLKTQFLP</sequence>
<dbReference type="RefSeq" id="WP_104417107.1">
    <property type="nucleotide sequence ID" value="NZ_PTIT01000028.1"/>
</dbReference>
<evidence type="ECO:0000313" key="4">
    <source>
        <dbReference type="Proteomes" id="UP000239446"/>
    </source>
</evidence>
<dbReference type="EMBL" id="PTIT01000028">
    <property type="protein sequence ID" value="PPK50320.1"/>
    <property type="molecule type" value="Genomic_DNA"/>
</dbReference>
<reference evidence="2 5" key="1">
    <citation type="submission" date="2018-02" db="EMBL/GenBank/DDBJ databases">
        <title>Deep subsurface shale carbon reservoir microbial communities from Ohio and West Virginia, USA.</title>
        <authorList>
            <person name="Wrighton K."/>
        </authorList>
    </citation>
    <scope>NUCLEOTIDE SEQUENCE [LARGE SCALE GENOMIC DNA]</scope>
    <source>
        <strain evidence="2 5">UTICA-S1B6</strain>
    </source>
</reference>
<dbReference type="STRING" id="930118.SAMN05216429_10936"/>
<evidence type="ECO:0000313" key="5">
    <source>
        <dbReference type="Proteomes" id="UP000239648"/>
    </source>
</evidence>
<name>A0A2S6G3S3_9GAMM</name>
<proteinExistence type="predicted"/>
<dbReference type="SUPFAM" id="SSF53254">
    <property type="entry name" value="Phosphoglycerate mutase-like"/>
    <property type="match status" value="1"/>
</dbReference>
<dbReference type="Pfam" id="PF00300">
    <property type="entry name" value="His_Phos_1"/>
    <property type="match status" value="1"/>
</dbReference>
<dbReference type="PANTHER" id="PTHR20935">
    <property type="entry name" value="PHOSPHOGLYCERATE MUTASE-RELATED"/>
    <property type="match status" value="1"/>
</dbReference>
<evidence type="ECO:0000256" key="1">
    <source>
        <dbReference type="ARBA" id="ARBA00022801"/>
    </source>
</evidence>
<dbReference type="GO" id="GO:0016787">
    <property type="term" value="F:hydrolase activity"/>
    <property type="evidence" value="ECO:0007669"/>
    <property type="project" value="UniProtKB-KW"/>
</dbReference>
<gene>
    <name evidence="3" type="ORF">B0H24_102814</name>
    <name evidence="2" type="ORF">BY455_12814</name>
</gene>
<reference evidence="3 4" key="2">
    <citation type="submission" date="2018-02" db="EMBL/GenBank/DDBJ databases">
        <title>Subsurface microbial communities from deep shales in Ohio and West Virginia, USA.</title>
        <authorList>
            <person name="Wrighton K."/>
        </authorList>
    </citation>
    <scope>NUCLEOTIDE SEQUENCE [LARGE SCALE GENOMIC DNA]</scope>
    <source>
        <strain evidence="3 4">UTICA-S1B9</strain>
    </source>
</reference>
<dbReference type="CDD" id="cd07067">
    <property type="entry name" value="HP_PGM_like"/>
    <property type="match status" value="1"/>
</dbReference>
<dbReference type="Proteomes" id="UP000239648">
    <property type="component" value="Unassembled WGS sequence"/>
</dbReference>
<keyword evidence="5" id="KW-1185">Reference proteome</keyword>
<protein>
    <submittedName>
        <fullName evidence="3">Phosphohistidine phosphatase SixA</fullName>
    </submittedName>
</protein>
<dbReference type="AlphaFoldDB" id="A0A2S6G3S3"/>
<dbReference type="EMBL" id="PTIU01000028">
    <property type="protein sequence ID" value="PPK53168.1"/>
    <property type="molecule type" value="Genomic_DNA"/>
</dbReference>
<accession>A0A2S6G3S3</accession>
<dbReference type="InterPro" id="IPR051021">
    <property type="entry name" value="Mito_Ser/Thr_phosphatase"/>
</dbReference>
<evidence type="ECO:0000313" key="2">
    <source>
        <dbReference type="EMBL" id="PPK50320.1"/>
    </source>
</evidence>
<dbReference type="InterPro" id="IPR013078">
    <property type="entry name" value="His_Pase_superF_clade-1"/>
</dbReference>
<dbReference type="InterPro" id="IPR029033">
    <property type="entry name" value="His_PPase_superfam"/>
</dbReference>
<keyword evidence="1" id="KW-0378">Hydrolase</keyword>
<evidence type="ECO:0000313" key="3">
    <source>
        <dbReference type="EMBL" id="PPK53168.1"/>
    </source>
</evidence>
<dbReference type="OrthoDB" id="92610at2"/>